<proteinExistence type="predicted"/>
<evidence type="ECO:0000256" key="1">
    <source>
        <dbReference type="SAM" id="MobiDB-lite"/>
    </source>
</evidence>
<feature type="region of interest" description="Disordered" evidence="1">
    <location>
        <begin position="36"/>
        <end position="67"/>
    </location>
</feature>
<feature type="compositionally biased region" description="Basic and acidic residues" evidence="1">
    <location>
        <begin position="36"/>
        <end position="45"/>
    </location>
</feature>
<comment type="caution">
    <text evidence="2">The sequence shown here is derived from an EMBL/GenBank/DDBJ whole genome shotgun (WGS) entry which is preliminary data.</text>
</comment>
<dbReference type="Proteomes" id="UP001150569">
    <property type="component" value="Unassembled WGS sequence"/>
</dbReference>
<accession>A0A9W8AAA1</accession>
<evidence type="ECO:0000313" key="2">
    <source>
        <dbReference type="EMBL" id="KAJ1926829.1"/>
    </source>
</evidence>
<dbReference type="EMBL" id="JANBPT010000148">
    <property type="protein sequence ID" value="KAJ1926829.1"/>
    <property type="molecule type" value="Genomic_DNA"/>
</dbReference>
<keyword evidence="3" id="KW-1185">Reference proteome</keyword>
<organism evidence="2 3">
    <name type="scientific">Tieghemiomyces parasiticus</name>
    <dbReference type="NCBI Taxonomy" id="78921"/>
    <lineage>
        <taxon>Eukaryota</taxon>
        <taxon>Fungi</taxon>
        <taxon>Fungi incertae sedis</taxon>
        <taxon>Zoopagomycota</taxon>
        <taxon>Kickxellomycotina</taxon>
        <taxon>Dimargaritomycetes</taxon>
        <taxon>Dimargaritales</taxon>
        <taxon>Dimargaritaceae</taxon>
        <taxon>Tieghemiomyces</taxon>
    </lineage>
</organism>
<name>A0A9W8AAA1_9FUNG</name>
<feature type="region of interest" description="Disordered" evidence="1">
    <location>
        <begin position="1"/>
        <end position="24"/>
    </location>
</feature>
<reference evidence="2" key="1">
    <citation type="submission" date="2022-07" db="EMBL/GenBank/DDBJ databases">
        <title>Phylogenomic reconstructions and comparative analyses of Kickxellomycotina fungi.</title>
        <authorList>
            <person name="Reynolds N.K."/>
            <person name="Stajich J.E."/>
            <person name="Barry K."/>
            <person name="Grigoriev I.V."/>
            <person name="Crous P."/>
            <person name="Smith M.E."/>
        </authorList>
    </citation>
    <scope>NUCLEOTIDE SEQUENCE</scope>
    <source>
        <strain evidence="2">RSA 861</strain>
    </source>
</reference>
<gene>
    <name evidence="2" type="ORF">IWQ60_003458</name>
</gene>
<evidence type="ECO:0000313" key="3">
    <source>
        <dbReference type="Proteomes" id="UP001150569"/>
    </source>
</evidence>
<protein>
    <submittedName>
        <fullName evidence="2">Uncharacterized protein</fullName>
    </submittedName>
</protein>
<feature type="compositionally biased region" description="Polar residues" evidence="1">
    <location>
        <begin position="1"/>
        <end position="13"/>
    </location>
</feature>
<sequence>MATSATIQLARQTDTIRHPPTLTPRSKYLTMQFNTDRDHPLKDGACDDGCDGGSGDNPPHEFSGYPL</sequence>
<dbReference type="AlphaFoldDB" id="A0A9W8AAA1"/>